<comment type="similarity">
    <text evidence="1 6">Belongs to the carbohydrate kinase PfkB family.</text>
</comment>
<accession>A0A926KM60</accession>
<organism evidence="8 9">
    <name type="scientific">Paenibacillus sedimenti</name>
    <dbReference type="NCBI Taxonomy" id="2770274"/>
    <lineage>
        <taxon>Bacteria</taxon>
        <taxon>Bacillati</taxon>
        <taxon>Bacillota</taxon>
        <taxon>Bacilli</taxon>
        <taxon>Bacillales</taxon>
        <taxon>Paenibacillaceae</taxon>
        <taxon>Paenibacillus</taxon>
    </lineage>
</organism>
<dbReference type="GO" id="GO:0005524">
    <property type="term" value="F:ATP binding"/>
    <property type="evidence" value="ECO:0007669"/>
    <property type="project" value="UniProtKB-KW"/>
</dbReference>
<dbReference type="PANTHER" id="PTHR43085">
    <property type="entry name" value="HEXOKINASE FAMILY MEMBER"/>
    <property type="match status" value="1"/>
</dbReference>
<evidence type="ECO:0000256" key="2">
    <source>
        <dbReference type="ARBA" id="ARBA00022679"/>
    </source>
</evidence>
<dbReference type="PANTHER" id="PTHR43085:SF1">
    <property type="entry name" value="PSEUDOURIDINE KINASE-RELATED"/>
    <property type="match status" value="1"/>
</dbReference>
<reference evidence="8" key="1">
    <citation type="submission" date="2020-09" db="EMBL/GenBank/DDBJ databases">
        <title>Draft Genome Sequence of Paenibacillus sp. WST5.</title>
        <authorList>
            <person name="Bao Z."/>
        </authorList>
    </citation>
    <scope>NUCLEOTIDE SEQUENCE</scope>
    <source>
        <strain evidence="8">WST5</strain>
    </source>
</reference>
<keyword evidence="4 6" id="KW-0418">Kinase</keyword>
<evidence type="ECO:0000256" key="4">
    <source>
        <dbReference type="ARBA" id="ARBA00022777"/>
    </source>
</evidence>
<dbReference type="Gene3D" id="3.40.1190.20">
    <property type="match status" value="1"/>
</dbReference>
<dbReference type="EMBL" id="JACVVD010000003">
    <property type="protein sequence ID" value="MBD0380220.1"/>
    <property type="molecule type" value="Genomic_DNA"/>
</dbReference>
<dbReference type="SUPFAM" id="SSF53613">
    <property type="entry name" value="Ribokinase-like"/>
    <property type="match status" value="1"/>
</dbReference>
<keyword evidence="3" id="KW-0547">Nucleotide-binding</keyword>
<gene>
    <name evidence="8" type="ORF">ICC18_08860</name>
</gene>
<keyword evidence="2 6" id="KW-0808">Transferase</keyword>
<evidence type="ECO:0000256" key="6">
    <source>
        <dbReference type="RuleBase" id="RU003704"/>
    </source>
</evidence>
<dbReference type="InterPro" id="IPR002173">
    <property type="entry name" value="Carboh/pur_kinase_PfkB_CS"/>
</dbReference>
<dbReference type="GO" id="GO:0008865">
    <property type="term" value="F:fructokinase activity"/>
    <property type="evidence" value="ECO:0007669"/>
    <property type="project" value="UniProtKB-ARBA"/>
</dbReference>
<dbReference type="GO" id="GO:0006000">
    <property type="term" value="P:fructose metabolic process"/>
    <property type="evidence" value="ECO:0007669"/>
    <property type="project" value="UniProtKB-ARBA"/>
</dbReference>
<keyword evidence="5" id="KW-0067">ATP-binding</keyword>
<dbReference type="RefSeq" id="WP_188174039.1">
    <property type="nucleotide sequence ID" value="NZ_JACVVD010000003.1"/>
</dbReference>
<feature type="domain" description="Carbohydrate kinase PfkB" evidence="7">
    <location>
        <begin position="3"/>
        <end position="308"/>
    </location>
</feature>
<dbReference type="PRINTS" id="PR00990">
    <property type="entry name" value="RIBOKINASE"/>
</dbReference>
<dbReference type="CDD" id="cd01167">
    <property type="entry name" value="bac_FRK"/>
    <property type="match status" value="1"/>
</dbReference>
<dbReference type="PROSITE" id="PS00584">
    <property type="entry name" value="PFKB_KINASES_2"/>
    <property type="match status" value="1"/>
</dbReference>
<comment type="caution">
    <text evidence="8">The sequence shown here is derived from an EMBL/GenBank/DDBJ whole genome shotgun (WGS) entry which is preliminary data.</text>
</comment>
<dbReference type="InterPro" id="IPR011611">
    <property type="entry name" value="PfkB_dom"/>
</dbReference>
<evidence type="ECO:0000256" key="5">
    <source>
        <dbReference type="ARBA" id="ARBA00022840"/>
    </source>
</evidence>
<evidence type="ECO:0000256" key="1">
    <source>
        <dbReference type="ARBA" id="ARBA00010688"/>
    </source>
</evidence>
<dbReference type="InterPro" id="IPR029056">
    <property type="entry name" value="Ribokinase-like"/>
</dbReference>
<dbReference type="InterPro" id="IPR002139">
    <property type="entry name" value="Ribo/fructo_kinase"/>
</dbReference>
<evidence type="ECO:0000256" key="3">
    <source>
        <dbReference type="ARBA" id="ARBA00022741"/>
    </source>
</evidence>
<name>A0A926KM60_9BACL</name>
<protein>
    <submittedName>
        <fullName evidence="8">Carbohydrate kinase</fullName>
    </submittedName>
</protein>
<dbReference type="Proteomes" id="UP000650466">
    <property type="component" value="Unassembled WGS sequence"/>
</dbReference>
<dbReference type="InterPro" id="IPR050306">
    <property type="entry name" value="PfkB_Carbo_kinase"/>
</dbReference>
<evidence type="ECO:0000259" key="7">
    <source>
        <dbReference type="Pfam" id="PF00294"/>
    </source>
</evidence>
<evidence type="ECO:0000313" key="8">
    <source>
        <dbReference type="EMBL" id="MBD0380220.1"/>
    </source>
</evidence>
<dbReference type="AlphaFoldDB" id="A0A926KM60"/>
<keyword evidence="9" id="KW-1185">Reference proteome</keyword>
<proteinExistence type="inferred from homology"/>
<dbReference type="Pfam" id="PF00294">
    <property type="entry name" value="PfkB"/>
    <property type="match status" value="1"/>
</dbReference>
<sequence length="322" mass="35139">MYDVVALGEVLIDFTPAGQSELGYTLFERNPGGAPANVLAALAKWGKQTGFISKVGLDPHGQYLIQTLNECGIDTRGVVSSNEVNTTLAFVHLDPHGDRSFSFYRKPGADTQLQKEEVRLDMIGQSKIFHFGSLSLTDEPAASATRRALLYAKEQGCTISFDPNLRIPLWDDLDHARKMIEYGLARADIVKLSEEELTFLTGVTDLEEGSRMIGEKFGTSLILVTLGEKGAFYRLGGKTGSVGGYPVLAIDTTGAGDAFFGGFLYGWMDRKIGFETLNEEDLRTMIRFANAAGALATTRRGAIPAMPTLEEIRKVTKDHDNS</sequence>
<evidence type="ECO:0000313" key="9">
    <source>
        <dbReference type="Proteomes" id="UP000650466"/>
    </source>
</evidence>